<dbReference type="eggNOG" id="COG2386">
    <property type="taxonomic scope" value="Bacteria"/>
</dbReference>
<dbReference type="GO" id="GO:0016787">
    <property type="term" value="F:hydrolase activity"/>
    <property type="evidence" value="ECO:0007669"/>
    <property type="project" value="UniProtKB-KW"/>
</dbReference>
<gene>
    <name evidence="14" type="ordered locus">SAR116_1077</name>
</gene>
<comment type="subcellular location">
    <subcellularLocation>
        <location evidence="2">Cell inner membrane</location>
        <topology evidence="2">Multi-pass membrane protein</topology>
    </subcellularLocation>
</comment>
<protein>
    <recommendedName>
        <fullName evidence="4 12">Heme exporter protein B</fullName>
    </recommendedName>
</protein>
<evidence type="ECO:0000313" key="15">
    <source>
        <dbReference type="Proteomes" id="UP000007460"/>
    </source>
</evidence>
<sequence length="242" mass="25266">MHSVYAQIKRDLTIAWRSRQDVAVMLIFFVIIIALFPLAFGPSAATLEPLAVPIIWIAALLSILAGFDGLFADDVREGWLDQISMPVINETPGDPPTGGFYQLGLYALAKAVAHWVKTGVPLLLTTPLMAIMLAMPLHQLGALLVALAVGSCCLTLLGIIGAALAQGARRGGGLMALLVLPLAVPVLIFGVMASQPDMTMPGTYIIVTPHLMLLAALALLLLALAPPVAAMALIESDGGSGS</sequence>
<feature type="transmembrane region" description="Helical" evidence="13">
    <location>
        <begin position="52"/>
        <end position="72"/>
    </location>
</feature>
<evidence type="ECO:0000256" key="1">
    <source>
        <dbReference type="ARBA" id="ARBA00002442"/>
    </source>
</evidence>
<dbReference type="Proteomes" id="UP000007460">
    <property type="component" value="Chromosome"/>
</dbReference>
<dbReference type="InterPro" id="IPR026031">
    <property type="entry name" value="Cyt_c_CcmB_bac"/>
</dbReference>
<dbReference type="PANTHER" id="PTHR30070">
    <property type="entry name" value="HEME EXPORTER PROTEIN B"/>
    <property type="match status" value="1"/>
</dbReference>
<evidence type="ECO:0000256" key="9">
    <source>
        <dbReference type="ARBA" id="ARBA00022748"/>
    </source>
</evidence>
<dbReference type="KEGG" id="apb:SAR116_1077"/>
<keyword evidence="5 12" id="KW-0813">Transport</keyword>
<keyword evidence="11 12" id="KW-0472">Membrane</keyword>
<dbReference type="AlphaFoldDB" id="D5BSS3"/>
<feature type="transmembrane region" description="Helical" evidence="13">
    <location>
        <begin position="21"/>
        <end position="40"/>
    </location>
</feature>
<name>D5BSS3_PUNMI</name>
<dbReference type="PIRSF" id="PIRSF002764">
    <property type="entry name" value="CcmB"/>
    <property type="match status" value="1"/>
</dbReference>
<keyword evidence="15" id="KW-1185">Reference proteome</keyword>
<feature type="transmembrane region" description="Helical" evidence="13">
    <location>
        <begin position="120"/>
        <end position="137"/>
    </location>
</feature>
<comment type="function">
    <text evidence="1 12">Required for the export of heme to the periplasm for the biogenesis of c-type cytochromes.</text>
</comment>
<dbReference type="HOGENOM" id="CLU_079069_1_0_5"/>
<reference evidence="14 15" key="1">
    <citation type="journal article" date="2010" name="J. Bacteriol.">
        <title>Complete genome sequence of "Candidatus Puniceispirillum marinum" IMCC1322, a representative of the SAR116 clade in the Alphaproteobacteria.</title>
        <authorList>
            <person name="Oh H.M."/>
            <person name="Kwon K.K."/>
            <person name="Kang I."/>
            <person name="Kang S.G."/>
            <person name="Lee J.H."/>
            <person name="Kim S.J."/>
            <person name="Cho J.C."/>
        </authorList>
    </citation>
    <scope>NUCLEOTIDE SEQUENCE [LARGE SCALE GENOMIC DNA]</scope>
    <source>
        <strain evidence="14 15">IMCC1322</strain>
    </source>
</reference>
<keyword evidence="7 12" id="KW-0997">Cell inner membrane</keyword>
<evidence type="ECO:0000256" key="12">
    <source>
        <dbReference type="PIRNR" id="PIRNR002764"/>
    </source>
</evidence>
<organism evidence="14 15">
    <name type="scientific">Puniceispirillum marinum (strain IMCC1322)</name>
    <dbReference type="NCBI Taxonomy" id="488538"/>
    <lineage>
        <taxon>Bacteria</taxon>
        <taxon>Pseudomonadati</taxon>
        <taxon>Pseudomonadota</taxon>
        <taxon>Alphaproteobacteria</taxon>
        <taxon>Candidatus Puniceispirillales</taxon>
        <taxon>Candidatus Puniceispirillaceae</taxon>
        <taxon>Candidatus Puniceispirillum</taxon>
    </lineage>
</organism>
<accession>D5BSS3</accession>
<dbReference type="GO" id="GO:1903607">
    <property type="term" value="P:cytochrome c biosynthetic process"/>
    <property type="evidence" value="ECO:0007669"/>
    <property type="project" value="TreeGrafter"/>
</dbReference>
<dbReference type="GO" id="GO:0017004">
    <property type="term" value="P:cytochrome complex assembly"/>
    <property type="evidence" value="ECO:0007669"/>
    <property type="project" value="UniProtKB-KW"/>
</dbReference>
<evidence type="ECO:0000256" key="13">
    <source>
        <dbReference type="SAM" id="Phobius"/>
    </source>
</evidence>
<dbReference type="GO" id="GO:0005886">
    <property type="term" value="C:plasma membrane"/>
    <property type="evidence" value="ECO:0007669"/>
    <property type="project" value="UniProtKB-SubCell"/>
</dbReference>
<dbReference type="RefSeq" id="WP_013045949.1">
    <property type="nucleotide sequence ID" value="NC_014010.1"/>
</dbReference>
<feature type="transmembrane region" description="Helical" evidence="13">
    <location>
        <begin position="143"/>
        <end position="165"/>
    </location>
</feature>
<evidence type="ECO:0000256" key="5">
    <source>
        <dbReference type="ARBA" id="ARBA00022448"/>
    </source>
</evidence>
<keyword evidence="6 12" id="KW-1003">Cell membrane</keyword>
<evidence type="ECO:0000256" key="10">
    <source>
        <dbReference type="ARBA" id="ARBA00022989"/>
    </source>
</evidence>
<evidence type="ECO:0000256" key="8">
    <source>
        <dbReference type="ARBA" id="ARBA00022692"/>
    </source>
</evidence>
<evidence type="ECO:0000256" key="7">
    <source>
        <dbReference type="ARBA" id="ARBA00022519"/>
    </source>
</evidence>
<dbReference type="InterPro" id="IPR003544">
    <property type="entry name" value="Cyt_c_biogenesis_CcmB"/>
</dbReference>
<keyword evidence="14" id="KW-0378">Hydrolase</keyword>
<dbReference type="PRINTS" id="PR01414">
    <property type="entry name" value="CCMBBIOGNSIS"/>
</dbReference>
<evidence type="ECO:0000256" key="3">
    <source>
        <dbReference type="ARBA" id="ARBA00010544"/>
    </source>
</evidence>
<dbReference type="NCBIfam" id="TIGR01190">
    <property type="entry name" value="ccmB"/>
    <property type="match status" value="1"/>
</dbReference>
<feature type="transmembrane region" description="Helical" evidence="13">
    <location>
        <begin position="213"/>
        <end position="234"/>
    </location>
</feature>
<feature type="transmembrane region" description="Helical" evidence="13">
    <location>
        <begin position="172"/>
        <end position="193"/>
    </location>
</feature>
<evidence type="ECO:0000256" key="2">
    <source>
        <dbReference type="ARBA" id="ARBA00004429"/>
    </source>
</evidence>
<evidence type="ECO:0000313" key="14">
    <source>
        <dbReference type="EMBL" id="ADE39320.1"/>
    </source>
</evidence>
<dbReference type="EMBL" id="CP001751">
    <property type="protein sequence ID" value="ADE39320.1"/>
    <property type="molecule type" value="Genomic_DNA"/>
</dbReference>
<proteinExistence type="inferred from homology"/>
<evidence type="ECO:0000256" key="6">
    <source>
        <dbReference type="ARBA" id="ARBA00022475"/>
    </source>
</evidence>
<evidence type="ECO:0000256" key="11">
    <source>
        <dbReference type="ARBA" id="ARBA00023136"/>
    </source>
</evidence>
<dbReference type="STRING" id="488538.SAR116_1077"/>
<dbReference type="Pfam" id="PF03379">
    <property type="entry name" value="CcmB"/>
    <property type="match status" value="1"/>
</dbReference>
<keyword evidence="9 12" id="KW-0201">Cytochrome c-type biogenesis</keyword>
<evidence type="ECO:0000256" key="4">
    <source>
        <dbReference type="ARBA" id="ARBA00016452"/>
    </source>
</evidence>
<comment type="similarity">
    <text evidence="3 12">Belongs to the CcmB/CycW/HelB family.</text>
</comment>
<keyword evidence="8 13" id="KW-0812">Transmembrane</keyword>
<dbReference type="OrthoDB" id="9812915at2"/>
<dbReference type="GO" id="GO:0015232">
    <property type="term" value="F:heme transmembrane transporter activity"/>
    <property type="evidence" value="ECO:0007669"/>
    <property type="project" value="InterPro"/>
</dbReference>
<keyword evidence="10 13" id="KW-1133">Transmembrane helix</keyword>
<dbReference type="PANTHER" id="PTHR30070:SF1">
    <property type="entry name" value="CYTOCHROME C BIOGENESIS B-RELATED"/>
    <property type="match status" value="1"/>
</dbReference>